<dbReference type="SUPFAM" id="SSF55347">
    <property type="entry name" value="Glyceraldehyde-3-phosphate dehydrogenase-like, C-terminal domain"/>
    <property type="match status" value="1"/>
</dbReference>
<dbReference type="Gene3D" id="3.30.360.10">
    <property type="entry name" value="Dihydrodipicolinate Reductase, domain 2"/>
    <property type="match status" value="1"/>
</dbReference>
<dbReference type="InterPro" id="IPR000683">
    <property type="entry name" value="Gfo/Idh/MocA-like_OxRdtase_N"/>
</dbReference>
<dbReference type="InterPro" id="IPR055170">
    <property type="entry name" value="GFO_IDH_MocA-like_dom"/>
</dbReference>
<organism evidence="5 6">
    <name type="scientific">Paenibacillus oryzae</name>
    <dbReference type="NCBI Taxonomy" id="1844972"/>
    <lineage>
        <taxon>Bacteria</taxon>
        <taxon>Bacillati</taxon>
        <taxon>Bacillota</taxon>
        <taxon>Bacilli</taxon>
        <taxon>Bacillales</taxon>
        <taxon>Paenibacillaceae</taxon>
        <taxon>Paenibacillus</taxon>
    </lineage>
</organism>
<dbReference type="SUPFAM" id="SSF51735">
    <property type="entry name" value="NAD(P)-binding Rossmann-fold domains"/>
    <property type="match status" value="1"/>
</dbReference>
<evidence type="ECO:0000256" key="1">
    <source>
        <dbReference type="ARBA" id="ARBA00010928"/>
    </source>
</evidence>
<proteinExistence type="inferred from homology"/>
<reference evidence="5 6" key="1">
    <citation type="submission" date="2016-05" db="EMBL/GenBank/DDBJ databases">
        <title>Paenibacillus oryzae. sp. nov., isolated from the rice root.</title>
        <authorList>
            <person name="Zhang J."/>
            <person name="Zhang X."/>
        </authorList>
    </citation>
    <scope>NUCLEOTIDE SEQUENCE [LARGE SCALE GENOMIC DNA]</scope>
    <source>
        <strain evidence="5 6">1DrF-4</strain>
    </source>
</reference>
<name>A0A1A5YRL9_9BACL</name>
<gene>
    <name evidence="5" type="ORF">A7K91_10325</name>
</gene>
<dbReference type="RefSeq" id="WP_068679552.1">
    <property type="nucleotide sequence ID" value="NZ_LYPA01000028.1"/>
</dbReference>
<dbReference type="OrthoDB" id="9815825at2"/>
<feature type="domain" description="GFO/IDH/MocA-like oxidoreductase" evidence="4">
    <location>
        <begin position="145"/>
        <end position="268"/>
    </location>
</feature>
<comment type="similarity">
    <text evidence="1">Belongs to the Gfo/Idh/MocA family.</text>
</comment>
<dbReference type="GO" id="GO:0016491">
    <property type="term" value="F:oxidoreductase activity"/>
    <property type="evidence" value="ECO:0007669"/>
    <property type="project" value="UniProtKB-KW"/>
</dbReference>
<evidence type="ECO:0000259" key="4">
    <source>
        <dbReference type="Pfam" id="PF22725"/>
    </source>
</evidence>
<dbReference type="PANTHER" id="PTHR43708">
    <property type="entry name" value="CONSERVED EXPRESSED OXIDOREDUCTASE (EUROFUNG)"/>
    <property type="match status" value="1"/>
</dbReference>
<dbReference type="InterPro" id="IPR051317">
    <property type="entry name" value="Gfo/Idh/MocA_oxidoreduct"/>
</dbReference>
<keyword evidence="6" id="KW-1185">Reference proteome</keyword>
<accession>A0A1A5YRL9</accession>
<evidence type="ECO:0000313" key="5">
    <source>
        <dbReference type="EMBL" id="OBR68204.1"/>
    </source>
</evidence>
<sequence>MPNELTGQGKGQSRLRIAVLSFWHVHAADYAKLAMEHPDTELAAVWDNDPQRGQREAALRGVPYYSSLEQLLADRSIDGVIVTEATTRHPGVLMAAAKAGKAIFTEKVVALTEADCVDIIQASDEAGVAMVVSLPRLNLPFVLGMEELAESGLLGGLTLARARLSHSGALPSEAGPNGYLPDGFFTLSEAGGGAMMDLGCHPMTIVRQLLGMPASVSAAFGYYTGKEVEDNAVVTLQYGSGAIGIVEAGFVNRSSPFTLELHGTEGSAIYFAKDGMLMYKSALLSGEQAKQWQEYALPEARPNAFSQWVNHIRSGTRADANLAAALDLTRLMEAASQSARLGKTIQL</sequence>
<dbReference type="Pfam" id="PF01408">
    <property type="entry name" value="GFO_IDH_MocA"/>
    <property type="match status" value="1"/>
</dbReference>
<comment type="caution">
    <text evidence="5">The sequence shown here is derived from an EMBL/GenBank/DDBJ whole genome shotgun (WGS) entry which is preliminary data.</text>
</comment>
<dbReference type="EMBL" id="LYPA01000028">
    <property type="protein sequence ID" value="OBR68204.1"/>
    <property type="molecule type" value="Genomic_DNA"/>
</dbReference>
<dbReference type="Proteomes" id="UP000092024">
    <property type="component" value="Unassembled WGS sequence"/>
</dbReference>
<evidence type="ECO:0000313" key="6">
    <source>
        <dbReference type="Proteomes" id="UP000092024"/>
    </source>
</evidence>
<dbReference type="PANTHER" id="PTHR43708:SF5">
    <property type="entry name" value="CONSERVED EXPRESSED OXIDOREDUCTASE (EUROFUNG)-RELATED"/>
    <property type="match status" value="1"/>
</dbReference>
<dbReference type="Pfam" id="PF22725">
    <property type="entry name" value="GFO_IDH_MocA_C3"/>
    <property type="match status" value="1"/>
</dbReference>
<protein>
    <submittedName>
        <fullName evidence="5">Oxidoreductase</fullName>
    </submittedName>
</protein>
<feature type="domain" description="Gfo/Idh/MocA-like oxidoreductase N-terminal" evidence="3">
    <location>
        <begin position="30"/>
        <end position="132"/>
    </location>
</feature>
<dbReference type="GO" id="GO:0000166">
    <property type="term" value="F:nucleotide binding"/>
    <property type="evidence" value="ECO:0007669"/>
    <property type="project" value="InterPro"/>
</dbReference>
<dbReference type="Gene3D" id="3.40.50.720">
    <property type="entry name" value="NAD(P)-binding Rossmann-like Domain"/>
    <property type="match status" value="1"/>
</dbReference>
<keyword evidence="2" id="KW-0560">Oxidoreductase</keyword>
<dbReference type="InterPro" id="IPR036291">
    <property type="entry name" value="NAD(P)-bd_dom_sf"/>
</dbReference>
<evidence type="ECO:0000259" key="3">
    <source>
        <dbReference type="Pfam" id="PF01408"/>
    </source>
</evidence>
<dbReference type="AlphaFoldDB" id="A0A1A5YRL9"/>
<dbReference type="STRING" id="1844972.A7K91_10325"/>
<evidence type="ECO:0000256" key="2">
    <source>
        <dbReference type="ARBA" id="ARBA00023002"/>
    </source>
</evidence>